<reference evidence="4" key="1">
    <citation type="submission" date="2019-10" db="EMBL/GenBank/DDBJ databases">
        <title>Draft genome sequece of Microseira wollei NIES-4236.</title>
        <authorList>
            <person name="Yamaguchi H."/>
            <person name="Suzuki S."/>
            <person name="Kawachi M."/>
        </authorList>
    </citation>
    <scope>NUCLEOTIDE SEQUENCE</scope>
    <source>
        <strain evidence="4">NIES-4236</strain>
    </source>
</reference>
<dbReference type="GO" id="GO:0000160">
    <property type="term" value="P:phosphorelay signal transduction system"/>
    <property type="evidence" value="ECO:0007669"/>
    <property type="project" value="InterPro"/>
</dbReference>
<dbReference type="PROSITE" id="PS50894">
    <property type="entry name" value="HPT"/>
    <property type="match status" value="1"/>
</dbReference>
<dbReference type="GO" id="GO:0016301">
    <property type="term" value="F:kinase activity"/>
    <property type="evidence" value="ECO:0007669"/>
    <property type="project" value="UniProtKB-KW"/>
</dbReference>
<feature type="domain" description="HPt" evidence="3">
    <location>
        <begin position="1"/>
        <end position="103"/>
    </location>
</feature>
<comment type="caution">
    <text evidence="4">The sequence shown here is derived from an EMBL/GenBank/DDBJ whole genome shotgun (WGS) entry which is preliminary data.</text>
</comment>
<gene>
    <name evidence="4" type="ORF">MiSe_52520</name>
</gene>
<dbReference type="EMBL" id="BLAY01000091">
    <property type="protein sequence ID" value="GET40443.1"/>
    <property type="molecule type" value="Genomic_DNA"/>
</dbReference>
<dbReference type="InterPro" id="IPR008207">
    <property type="entry name" value="Sig_transdc_His_kin_Hpt_dom"/>
</dbReference>
<name>A0AAV3XDX3_9CYAN</name>
<dbReference type="CDD" id="cd00088">
    <property type="entry name" value="HPT"/>
    <property type="match status" value="1"/>
</dbReference>
<dbReference type="SUPFAM" id="SSF47226">
    <property type="entry name" value="Histidine-containing phosphotransfer domain, HPT domain"/>
    <property type="match status" value="1"/>
</dbReference>
<dbReference type="PANTHER" id="PTHR43395">
    <property type="entry name" value="SENSOR HISTIDINE KINASE CHEA"/>
    <property type="match status" value="1"/>
</dbReference>
<dbReference type="RefSeq" id="WP_226586280.1">
    <property type="nucleotide sequence ID" value="NZ_BLAY01000091.1"/>
</dbReference>
<feature type="region of interest" description="Disordered" evidence="2">
    <location>
        <begin position="106"/>
        <end position="146"/>
    </location>
</feature>
<keyword evidence="5" id="KW-1185">Reference proteome</keyword>
<organism evidence="4 5">
    <name type="scientific">Microseira wollei NIES-4236</name>
    <dbReference type="NCBI Taxonomy" id="2530354"/>
    <lineage>
        <taxon>Bacteria</taxon>
        <taxon>Bacillati</taxon>
        <taxon>Cyanobacteriota</taxon>
        <taxon>Cyanophyceae</taxon>
        <taxon>Oscillatoriophycideae</taxon>
        <taxon>Aerosakkonematales</taxon>
        <taxon>Aerosakkonemataceae</taxon>
        <taxon>Microseira</taxon>
    </lineage>
</organism>
<dbReference type="PANTHER" id="PTHR43395:SF1">
    <property type="entry name" value="CHEMOTAXIS PROTEIN CHEA"/>
    <property type="match status" value="1"/>
</dbReference>
<dbReference type="Gene3D" id="1.20.120.160">
    <property type="entry name" value="HPT domain"/>
    <property type="match status" value="1"/>
</dbReference>
<proteinExistence type="predicted"/>
<evidence type="ECO:0000256" key="1">
    <source>
        <dbReference type="PROSITE-ProRule" id="PRU00110"/>
    </source>
</evidence>
<dbReference type="InterPro" id="IPR036641">
    <property type="entry name" value="HPT_dom_sf"/>
</dbReference>
<keyword evidence="4" id="KW-0418">Kinase</keyword>
<dbReference type="Proteomes" id="UP001050975">
    <property type="component" value="Unassembled WGS sequence"/>
</dbReference>
<dbReference type="AlphaFoldDB" id="A0AAV3XDX3"/>
<evidence type="ECO:0000259" key="3">
    <source>
        <dbReference type="PROSITE" id="PS50894"/>
    </source>
</evidence>
<dbReference type="Pfam" id="PF01627">
    <property type="entry name" value="Hpt"/>
    <property type="match status" value="1"/>
</dbReference>
<accession>A0AAV3XDX3</accession>
<protein>
    <submittedName>
        <fullName evidence="4">CheA signal transduction histidine kinase</fullName>
    </submittedName>
</protein>
<dbReference type="InterPro" id="IPR051315">
    <property type="entry name" value="Bact_Chemotaxis_CheA"/>
</dbReference>
<dbReference type="SMART" id="SM00073">
    <property type="entry name" value="HPT"/>
    <property type="match status" value="1"/>
</dbReference>
<evidence type="ECO:0000256" key="2">
    <source>
        <dbReference type="SAM" id="MobiDB-lite"/>
    </source>
</evidence>
<keyword evidence="4" id="KW-0808">Transferase</keyword>
<keyword evidence="1" id="KW-0597">Phosphoprotein</keyword>
<evidence type="ECO:0000313" key="4">
    <source>
        <dbReference type="EMBL" id="GET40443.1"/>
    </source>
</evidence>
<sequence>MQIDEDVKEFLIEGYEHLNQIEGDLLVLEQSNSAPEVMNRIYRSLHTIKGNSGFLGLDKLEGVTHAAENLLSRLRDRTITLTPSITDALLQVVDAIKHHFQALETTSFRSPPAPPSPRGGAKFTIGSPPAPPCTRGGGTSKIGSCF</sequence>
<feature type="modified residue" description="Phosphohistidine" evidence="1">
    <location>
        <position position="46"/>
    </location>
</feature>
<evidence type="ECO:0000313" key="5">
    <source>
        <dbReference type="Proteomes" id="UP001050975"/>
    </source>
</evidence>